<organism evidence="9 10">
    <name type="scientific">Xanthobacter aminoxidans</name>
    <dbReference type="NCBI Taxonomy" id="186280"/>
    <lineage>
        <taxon>Bacteria</taxon>
        <taxon>Pseudomonadati</taxon>
        <taxon>Pseudomonadota</taxon>
        <taxon>Alphaproteobacteria</taxon>
        <taxon>Hyphomicrobiales</taxon>
        <taxon>Xanthobacteraceae</taxon>
        <taxon>Xanthobacter</taxon>
    </lineage>
</organism>
<evidence type="ECO:0000259" key="7">
    <source>
        <dbReference type="Pfam" id="PF25917"/>
    </source>
</evidence>
<dbReference type="NCBIfam" id="TIGR01730">
    <property type="entry name" value="RND_mfp"/>
    <property type="match status" value="1"/>
</dbReference>
<evidence type="ECO:0000256" key="2">
    <source>
        <dbReference type="ARBA" id="ARBA00022692"/>
    </source>
</evidence>
<accession>A0ABW6ZAR9</accession>
<dbReference type="RefSeq" id="WP_394006788.1">
    <property type="nucleotide sequence ID" value="NZ_JBAFUR010000001.1"/>
</dbReference>
<comment type="similarity">
    <text evidence="1">Belongs to the membrane fusion protein (MFP) (TC 8.A.1) family.</text>
</comment>
<keyword evidence="4 6" id="KW-0472">Membrane</keyword>
<dbReference type="InterPro" id="IPR006143">
    <property type="entry name" value="RND_pump_MFP"/>
</dbReference>
<dbReference type="Pfam" id="PF25963">
    <property type="entry name" value="Beta-barrel_AAEA"/>
    <property type="match status" value="1"/>
</dbReference>
<dbReference type="SUPFAM" id="SSF111369">
    <property type="entry name" value="HlyD-like secretion proteins"/>
    <property type="match status" value="1"/>
</dbReference>
<feature type="domain" description="p-hydroxybenzoic acid efflux pump subunit AaeA-like beta-barrel" evidence="8">
    <location>
        <begin position="200"/>
        <end position="296"/>
    </location>
</feature>
<dbReference type="PANTHER" id="PTHR30367">
    <property type="entry name" value="P-HYDROXYBENZOIC ACID EFFLUX PUMP SUBUNIT AAEA-RELATED"/>
    <property type="match status" value="1"/>
</dbReference>
<dbReference type="Gene3D" id="2.40.30.170">
    <property type="match status" value="1"/>
</dbReference>
<dbReference type="Gene3D" id="2.40.50.100">
    <property type="match status" value="1"/>
</dbReference>
<dbReference type="InterPro" id="IPR050393">
    <property type="entry name" value="MFP_Efflux_Pump"/>
</dbReference>
<keyword evidence="5" id="KW-0175">Coiled coil</keyword>
<evidence type="ECO:0000313" key="10">
    <source>
        <dbReference type="Proteomes" id="UP001604043"/>
    </source>
</evidence>
<protein>
    <submittedName>
        <fullName evidence="9">HlyD family secretion protein</fullName>
    </submittedName>
</protein>
<keyword evidence="10" id="KW-1185">Reference proteome</keyword>
<dbReference type="EMBL" id="JBAFUR010000001">
    <property type="protein sequence ID" value="MFG1250868.1"/>
    <property type="molecule type" value="Genomic_DNA"/>
</dbReference>
<evidence type="ECO:0000313" key="9">
    <source>
        <dbReference type="EMBL" id="MFG1250868.1"/>
    </source>
</evidence>
<gene>
    <name evidence="9" type="ORF">V5F30_01545</name>
</gene>
<sequence>MTAIDIPAEKGASVSRRVTGVLLTLAVVGVAGILGWRMWETYMTTPWTRDGTVRAYVVTVAPQISGRIVELPVKADQFVHKGDLLMVIEPSDYQNALANAEAAVARAKADLENKKAEAERRTKLSAIAASNEEKQSFAASADMAVAAYQQALADRDQAKLNLSRTRIVSPVNGYVTNLLTQVGDYGTSGQRALSVVDSDSFWVDGYFEETVLSGIHVGDKAKVALMAYPTPLAGHVTGIGRGIAIPNVAPDVSGLASVNPVFTWVRLAQRVPVRIALDPVPPSVILSAGLTATVSISGK</sequence>
<evidence type="ECO:0000256" key="1">
    <source>
        <dbReference type="ARBA" id="ARBA00009477"/>
    </source>
</evidence>
<comment type="caution">
    <text evidence="9">The sequence shown here is derived from an EMBL/GenBank/DDBJ whole genome shotgun (WGS) entry which is preliminary data.</text>
</comment>
<feature type="transmembrane region" description="Helical" evidence="6">
    <location>
        <begin position="20"/>
        <end position="39"/>
    </location>
</feature>
<feature type="coiled-coil region" evidence="5">
    <location>
        <begin position="97"/>
        <end position="124"/>
    </location>
</feature>
<reference evidence="9 10" key="1">
    <citation type="submission" date="2024-02" db="EMBL/GenBank/DDBJ databases">
        <title>Expansion and revision of Xanthobacter and proposal of Roseixanthobacter gen. nov.</title>
        <authorList>
            <person name="Soltysiak M.P.M."/>
            <person name="Jalihal A."/>
            <person name="Ory A."/>
            <person name="Chrisophersen C."/>
            <person name="Lee A.D."/>
            <person name="Boulton J."/>
            <person name="Springer M."/>
        </authorList>
    </citation>
    <scope>NUCLEOTIDE SEQUENCE [LARGE SCALE GENOMIC DNA]</scope>
    <source>
        <strain evidence="9 10">CB5</strain>
    </source>
</reference>
<dbReference type="Proteomes" id="UP001604043">
    <property type="component" value="Unassembled WGS sequence"/>
</dbReference>
<evidence type="ECO:0000256" key="4">
    <source>
        <dbReference type="ARBA" id="ARBA00023136"/>
    </source>
</evidence>
<evidence type="ECO:0000256" key="6">
    <source>
        <dbReference type="SAM" id="Phobius"/>
    </source>
</evidence>
<evidence type="ECO:0000259" key="8">
    <source>
        <dbReference type="Pfam" id="PF25963"/>
    </source>
</evidence>
<name>A0ABW6ZAR9_9HYPH</name>
<dbReference type="InterPro" id="IPR058634">
    <property type="entry name" value="AaeA-lik-b-barrel"/>
</dbReference>
<keyword evidence="3 6" id="KW-1133">Transmembrane helix</keyword>
<evidence type="ECO:0000256" key="3">
    <source>
        <dbReference type="ARBA" id="ARBA00022989"/>
    </source>
</evidence>
<evidence type="ECO:0000256" key="5">
    <source>
        <dbReference type="SAM" id="Coils"/>
    </source>
</evidence>
<dbReference type="InterPro" id="IPR058625">
    <property type="entry name" value="MdtA-like_BSH"/>
</dbReference>
<feature type="domain" description="Multidrug resistance protein MdtA-like barrel-sandwich hybrid" evidence="7">
    <location>
        <begin position="57"/>
        <end position="197"/>
    </location>
</feature>
<proteinExistence type="inferred from homology"/>
<dbReference type="Pfam" id="PF25917">
    <property type="entry name" value="BSH_RND"/>
    <property type="match status" value="1"/>
</dbReference>
<keyword evidence="2 6" id="KW-0812">Transmembrane</keyword>
<dbReference type="PANTHER" id="PTHR30367:SF1">
    <property type="entry name" value="MULTIDRUG RESISTANCE PROTEIN MDTN"/>
    <property type="match status" value="1"/>
</dbReference>